<dbReference type="Proteomes" id="UP000178724">
    <property type="component" value="Unassembled WGS sequence"/>
</dbReference>
<reference evidence="1 2" key="1">
    <citation type="journal article" date="2016" name="Nat. Commun.">
        <title>Thousands of microbial genomes shed light on interconnected biogeochemical processes in an aquifer system.</title>
        <authorList>
            <person name="Anantharaman K."/>
            <person name="Brown C.T."/>
            <person name="Hug L.A."/>
            <person name="Sharon I."/>
            <person name="Castelle C.J."/>
            <person name="Probst A.J."/>
            <person name="Thomas B.C."/>
            <person name="Singh A."/>
            <person name="Wilkins M.J."/>
            <person name="Karaoz U."/>
            <person name="Brodie E.L."/>
            <person name="Williams K.H."/>
            <person name="Hubbard S.S."/>
            <person name="Banfield J.F."/>
        </authorList>
    </citation>
    <scope>NUCLEOTIDE SEQUENCE [LARGE SCALE GENOMIC DNA]</scope>
</reference>
<evidence type="ECO:0008006" key="3">
    <source>
        <dbReference type="Google" id="ProtNLM"/>
    </source>
</evidence>
<protein>
    <recommendedName>
        <fullName evidence="3">Antitoxin</fullName>
    </recommendedName>
</protein>
<dbReference type="Gene3D" id="1.10.10.10">
    <property type="entry name" value="Winged helix-like DNA-binding domain superfamily/Winged helix DNA-binding domain"/>
    <property type="match status" value="1"/>
</dbReference>
<dbReference type="AlphaFoldDB" id="A0A1F4Q2C1"/>
<accession>A0A1F4Q2C1</accession>
<comment type="caution">
    <text evidence="1">The sequence shown here is derived from an EMBL/GenBank/DDBJ whole genome shotgun (WGS) entry which is preliminary data.</text>
</comment>
<dbReference type="InterPro" id="IPR007367">
    <property type="entry name" value="DUF433"/>
</dbReference>
<gene>
    <name evidence="1" type="ORF">A2625_04340</name>
</gene>
<dbReference type="Pfam" id="PF04255">
    <property type="entry name" value="DUF433"/>
    <property type="match status" value="1"/>
</dbReference>
<organism evidence="1 2">
    <name type="scientific">candidate division WOR-1 bacterium RIFCSPHIGHO2_01_FULL_53_15</name>
    <dbReference type="NCBI Taxonomy" id="1802564"/>
    <lineage>
        <taxon>Bacteria</taxon>
        <taxon>Bacillati</taxon>
        <taxon>Saganbacteria</taxon>
    </lineage>
</organism>
<dbReference type="PANTHER" id="PTHR34849">
    <property type="entry name" value="SSL5025 PROTEIN"/>
    <property type="match status" value="1"/>
</dbReference>
<dbReference type="SUPFAM" id="SSF46689">
    <property type="entry name" value="Homeodomain-like"/>
    <property type="match status" value="1"/>
</dbReference>
<dbReference type="InterPro" id="IPR009057">
    <property type="entry name" value="Homeodomain-like_sf"/>
</dbReference>
<name>A0A1F4Q2C1_UNCSA</name>
<dbReference type="EMBL" id="METM01000014">
    <property type="protein sequence ID" value="OGB90193.1"/>
    <property type="molecule type" value="Genomic_DNA"/>
</dbReference>
<sequence length="77" mass="8504">MAEKRIVIDPKIMTGKPIIKGTRVPVYVVLGSLAAGMEHKEVMKEYGIKFHDVLACLNYATDVVISEEAYPLAKQGK</sequence>
<evidence type="ECO:0000313" key="2">
    <source>
        <dbReference type="Proteomes" id="UP000178724"/>
    </source>
</evidence>
<dbReference type="InterPro" id="IPR036388">
    <property type="entry name" value="WH-like_DNA-bd_sf"/>
</dbReference>
<dbReference type="PANTHER" id="PTHR34849:SF3">
    <property type="entry name" value="SSR2962 PROTEIN"/>
    <property type="match status" value="1"/>
</dbReference>
<evidence type="ECO:0000313" key="1">
    <source>
        <dbReference type="EMBL" id="OGB90193.1"/>
    </source>
</evidence>
<proteinExistence type="predicted"/>